<evidence type="ECO:0000313" key="3">
    <source>
        <dbReference type="Proteomes" id="UP000295724"/>
    </source>
</evidence>
<protein>
    <submittedName>
        <fullName evidence="2">Uncharacterized protein DUF4252</fullName>
    </submittedName>
</protein>
<dbReference type="EMBL" id="SNZB01000002">
    <property type="protein sequence ID" value="TDR22463.1"/>
    <property type="molecule type" value="Genomic_DNA"/>
</dbReference>
<dbReference type="InterPro" id="IPR025348">
    <property type="entry name" value="DUF4252"/>
</dbReference>
<feature type="signal peptide" evidence="1">
    <location>
        <begin position="1"/>
        <end position="19"/>
    </location>
</feature>
<feature type="chain" id="PRO_5020300570" evidence="1">
    <location>
        <begin position="20"/>
        <end position="172"/>
    </location>
</feature>
<organism evidence="2 3">
    <name type="scientific">Marinicella litoralis</name>
    <dbReference type="NCBI Taxonomy" id="644220"/>
    <lineage>
        <taxon>Bacteria</taxon>
        <taxon>Pseudomonadati</taxon>
        <taxon>Pseudomonadota</taxon>
        <taxon>Gammaproteobacteria</taxon>
        <taxon>Lysobacterales</taxon>
        <taxon>Marinicellaceae</taxon>
        <taxon>Marinicella</taxon>
    </lineage>
</organism>
<dbReference type="OrthoDB" id="6197875at2"/>
<comment type="caution">
    <text evidence="2">The sequence shown here is derived from an EMBL/GenBank/DDBJ whole genome shotgun (WGS) entry which is preliminary data.</text>
</comment>
<evidence type="ECO:0000313" key="2">
    <source>
        <dbReference type="EMBL" id="TDR22463.1"/>
    </source>
</evidence>
<sequence>MKNIMAMMFLSLVSVNSWADDFKALESILGTEAKVKITLGPGVLGMARMFTKDDQEAQAVLSGLKDLSINVYELNDAVDVDDIGDWMSDKVRSLAKHGVEEIIKVVEGDERVHIMAKVDGMILSDLSIMVFEAGDEFVYIKLDGEIDVAHLKDLTANFDVDVDVLETISLNL</sequence>
<reference evidence="2 3" key="1">
    <citation type="submission" date="2019-03" db="EMBL/GenBank/DDBJ databases">
        <title>Genomic Encyclopedia of Type Strains, Phase IV (KMG-IV): sequencing the most valuable type-strain genomes for metagenomic binning, comparative biology and taxonomic classification.</title>
        <authorList>
            <person name="Goeker M."/>
        </authorList>
    </citation>
    <scope>NUCLEOTIDE SEQUENCE [LARGE SCALE GENOMIC DNA]</scope>
    <source>
        <strain evidence="2 3">DSM 25488</strain>
    </source>
</reference>
<keyword evidence="3" id="KW-1185">Reference proteome</keyword>
<dbReference type="Pfam" id="PF14060">
    <property type="entry name" value="DUF4252"/>
    <property type="match status" value="1"/>
</dbReference>
<evidence type="ECO:0000256" key="1">
    <source>
        <dbReference type="SAM" id="SignalP"/>
    </source>
</evidence>
<dbReference type="AlphaFoldDB" id="A0A4R6XXP8"/>
<name>A0A4R6XXP8_9GAMM</name>
<dbReference type="RefSeq" id="WP_099019103.1">
    <property type="nucleotide sequence ID" value="NZ_NIHB01000002.1"/>
</dbReference>
<gene>
    <name evidence="2" type="ORF">C8D91_0954</name>
</gene>
<proteinExistence type="predicted"/>
<dbReference type="Proteomes" id="UP000295724">
    <property type="component" value="Unassembled WGS sequence"/>
</dbReference>
<keyword evidence="1" id="KW-0732">Signal</keyword>
<accession>A0A4R6XXP8</accession>